<sequence>MTMQRRQFLGTSAAIAGGGLSLLATAVRAQPLFDTVKLYAGFAPGGTIDVTARRLAEKLRDVVAKSVVVENRTGAGGQIALSALKTAPADGQTLAISPMSMLGIYPHTYKKLPYAPLTDFAPVSQVVRVDFGFAVGTMVPESVRTLKDFVAWCKANTRDANFGSPAAGSVPHFVGELFGRAAAIDLKHVSYRGSQPAIMDLVGGQLAAASGPVGEFLQHLPAGKVRLLATSGPSRSRFAPNVPTFAEQGFKDIVHDEWHGIFAPAKTPPEVVERFSVAIRKALTAPDVIAALAQMGLEAKGSTPAELAAMLKHDTERWAPLIKTIGFTADA</sequence>
<organism evidence="3 4">
    <name type="scientific">Azohydromonas lata</name>
    <dbReference type="NCBI Taxonomy" id="45677"/>
    <lineage>
        <taxon>Bacteria</taxon>
        <taxon>Pseudomonadati</taxon>
        <taxon>Pseudomonadota</taxon>
        <taxon>Betaproteobacteria</taxon>
        <taxon>Burkholderiales</taxon>
        <taxon>Sphaerotilaceae</taxon>
        <taxon>Azohydromonas</taxon>
    </lineage>
</organism>
<evidence type="ECO:0000256" key="2">
    <source>
        <dbReference type="SAM" id="SignalP"/>
    </source>
</evidence>
<dbReference type="PIRSF" id="PIRSF017082">
    <property type="entry name" value="YflP"/>
    <property type="match status" value="1"/>
</dbReference>
<dbReference type="SUPFAM" id="SSF53850">
    <property type="entry name" value="Periplasmic binding protein-like II"/>
    <property type="match status" value="1"/>
</dbReference>
<dbReference type="EMBL" id="JAXOJX010000017">
    <property type="protein sequence ID" value="MDZ5457332.1"/>
    <property type="molecule type" value="Genomic_DNA"/>
</dbReference>
<name>A0ABU5IDY8_9BURK</name>
<comment type="similarity">
    <text evidence="1">Belongs to the UPF0065 (bug) family.</text>
</comment>
<reference evidence="3 4" key="1">
    <citation type="submission" date="2023-11" db="EMBL/GenBank/DDBJ databases">
        <title>Draft genome of Azohydromonas lata strain H1 (DSM1123), a polyhydroxyalkanoate producer.</title>
        <authorList>
            <person name="Traversa D."/>
            <person name="D'Addabbo P."/>
            <person name="Pazzani C."/>
            <person name="Manzari C."/>
            <person name="Chiara M."/>
            <person name="Scrascia M."/>
        </authorList>
    </citation>
    <scope>NUCLEOTIDE SEQUENCE [LARGE SCALE GENOMIC DNA]</scope>
    <source>
        <strain evidence="3 4">H1</strain>
    </source>
</reference>
<comment type="caution">
    <text evidence="3">The sequence shown here is derived from an EMBL/GenBank/DDBJ whole genome shotgun (WGS) entry which is preliminary data.</text>
</comment>
<evidence type="ECO:0000313" key="4">
    <source>
        <dbReference type="Proteomes" id="UP001293718"/>
    </source>
</evidence>
<dbReference type="InterPro" id="IPR005064">
    <property type="entry name" value="BUG"/>
</dbReference>
<dbReference type="InterPro" id="IPR006311">
    <property type="entry name" value="TAT_signal"/>
</dbReference>
<accession>A0ABU5IDY8</accession>
<gene>
    <name evidence="3" type="ORF">SM757_12200</name>
</gene>
<dbReference type="PANTHER" id="PTHR42928">
    <property type="entry name" value="TRICARBOXYLATE-BINDING PROTEIN"/>
    <property type="match status" value="1"/>
</dbReference>
<feature type="chain" id="PRO_5046551463" evidence="2">
    <location>
        <begin position="30"/>
        <end position="331"/>
    </location>
</feature>
<keyword evidence="4" id="KW-1185">Reference proteome</keyword>
<protein>
    <submittedName>
        <fullName evidence="3">Bug family tripartite tricarboxylate transporter substrate binding protein</fullName>
    </submittedName>
</protein>
<dbReference type="Gene3D" id="3.40.190.150">
    <property type="entry name" value="Bordetella uptake gene, domain 1"/>
    <property type="match status" value="1"/>
</dbReference>
<dbReference type="Proteomes" id="UP001293718">
    <property type="component" value="Unassembled WGS sequence"/>
</dbReference>
<feature type="signal peptide" evidence="2">
    <location>
        <begin position="1"/>
        <end position="29"/>
    </location>
</feature>
<dbReference type="Gene3D" id="3.40.190.10">
    <property type="entry name" value="Periplasmic binding protein-like II"/>
    <property type="match status" value="1"/>
</dbReference>
<dbReference type="InterPro" id="IPR042100">
    <property type="entry name" value="Bug_dom1"/>
</dbReference>
<proteinExistence type="inferred from homology"/>
<dbReference type="CDD" id="cd13579">
    <property type="entry name" value="PBP2_Bug_NagM"/>
    <property type="match status" value="1"/>
</dbReference>
<keyword evidence="2" id="KW-0732">Signal</keyword>
<dbReference type="PANTHER" id="PTHR42928:SF5">
    <property type="entry name" value="BLR1237 PROTEIN"/>
    <property type="match status" value="1"/>
</dbReference>
<evidence type="ECO:0000313" key="3">
    <source>
        <dbReference type="EMBL" id="MDZ5457332.1"/>
    </source>
</evidence>
<dbReference type="RefSeq" id="WP_066342250.1">
    <property type="nucleotide sequence ID" value="NZ_JAXOJX010000017.1"/>
</dbReference>
<dbReference type="Pfam" id="PF03401">
    <property type="entry name" value="TctC"/>
    <property type="match status" value="1"/>
</dbReference>
<dbReference type="PROSITE" id="PS51318">
    <property type="entry name" value="TAT"/>
    <property type="match status" value="1"/>
</dbReference>
<evidence type="ECO:0000256" key="1">
    <source>
        <dbReference type="ARBA" id="ARBA00006987"/>
    </source>
</evidence>